<proteinExistence type="predicted"/>
<feature type="transmembrane region" description="Helical" evidence="2">
    <location>
        <begin position="337"/>
        <end position="359"/>
    </location>
</feature>
<sequence>MLSFLKPTISFLKKAFLVIAVYFIVISLFSHFINKDKVSLASKTDPIKQNRVEIYKVINDKELNKTKEGKLTIALYKMSMCSMIGEACTNNPADADKNYKKSVFGFMSNLIIIPYANPPASGVMWAYEGLQNAGFVPKTLAAEGIGFAAIKPFSNLWKIFRDLSYMLLVIVLIAIGFMIMFRAKINPQTVISVENALPKIVISLILITFSFAIAGFLIDLMYIIIGLIVSVLIKDPTQATQYKNEYMMANSTDLLFRDIRARFGFGSIGAALGSAFTQIVPLPIYLILRSAGGVLFIFLMRWLLLFVTEQGGSLFGFANTNVGIATAVLGPGEILKAIFSIPFFGFFLLLLFSIGFIFVIPWIVTLLIGFSILFLFFRIFFILFTSYLKLIVNIIIAPLLLLLEAVPGKDAFKYWFMNIIGNLIPFPIIIFVFLLGYLIIFNTSPSDMTARLPYLYGIDSNSFRLMIGLGLIFLIPDFIKTIKEALGIKELPFNIGVGTFFGGVAAGVGGGIGLVGQIGSVSLGLSAITGKGIGEIVGLVKPRPGGGQTEQPADQSKASKAKLAE</sequence>
<feature type="transmembrane region" description="Helical" evidence="2">
    <location>
        <begin position="163"/>
        <end position="181"/>
    </location>
</feature>
<dbReference type="EMBL" id="LBPP01000010">
    <property type="protein sequence ID" value="KKP60614.1"/>
    <property type="molecule type" value="Genomic_DNA"/>
</dbReference>
<evidence type="ECO:0000313" key="4">
    <source>
        <dbReference type="Proteomes" id="UP000034688"/>
    </source>
</evidence>
<feature type="transmembrane region" description="Helical" evidence="2">
    <location>
        <begin position="461"/>
        <end position="479"/>
    </location>
</feature>
<feature type="transmembrane region" description="Helical" evidence="2">
    <location>
        <begin position="263"/>
        <end position="280"/>
    </location>
</feature>
<organism evidence="3 4">
    <name type="scientific">Candidatus Roizmanbacteria bacterium GW2011_GWA2_34_18</name>
    <dbReference type="NCBI Taxonomy" id="1618477"/>
    <lineage>
        <taxon>Bacteria</taxon>
        <taxon>Candidatus Roizmaniibacteriota</taxon>
    </lineage>
</organism>
<feature type="transmembrane region" description="Helical" evidence="2">
    <location>
        <begin position="201"/>
        <end position="233"/>
    </location>
</feature>
<evidence type="ECO:0000256" key="2">
    <source>
        <dbReference type="SAM" id="Phobius"/>
    </source>
</evidence>
<keyword evidence="2" id="KW-1133">Transmembrane helix</keyword>
<accession>A0A0G0AUG4</accession>
<dbReference type="Proteomes" id="UP000034688">
    <property type="component" value="Unassembled WGS sequence"/>
</dbReference>
<evidence type="ECO:0000256" key="1">
    <source>
        <dbReference type="SAM" id="MobiDB-lite"/>
    </source>
</evidence>
<keyword evidence="2" id="KW-0812">Transmembrane</keyword>
<feature type="transmembrane region" description="Helical" evidence="2">
    <location>
        <begin position="314"/>
        <end position="331"/>
    </location>
</feature>
<evidence type="ECO:0000313" key="3">
    <source>
        <dbReference type="EMBL" id="KKP60614.1"/>
    </source>
</evidence>
<dbReference type="STRING" id="1618477.UR54_C0010G0007"/>
<keyword evidence="2" id="KW-0472">Membrane</keyword>
<feature type="region of interest" description="Disordered" evidence="1">
    <location>
        <begin position="543"/>
        <end position="565"/>
    </location>
</feature>
<feature type="transmembrane region" description="Helical" evidence="2">
    <location>
        <begin position="419"/>
        <end position="441"/>
    </location>
</feature>
<reference evidence="3 4" key="1">
    <citation type="journal article" date="2015" name="Nature">
        <title>rRNA introns, odd ribosomes, and small enigmatic genomes across a large radiation of phyla.</title>
        <authorList>
            <person name="Brown C.T."/>
            <person name="Hug L.A."/>
            <person name="Thomas B.C."/>
            <person name="Sharon I."/>
            <person name="Castelle C.J."/>
            <person name="Singh A."/>
            <person name="Wilkins M.J."/>
            <person name="Williams K.H."/>
            <person name="Banfield J.F."/>
        </authorList>
    </citation>
    <scope>NUCLEOTIDE SEQUENCE [LARGE SCALE GENOMIC DNA]</scope>
</reference>
<feature type="transmembrane region" description="Helical" evidence="2">
    <location>
        <begin position="286"/>
        <end position="307"/>
    </location>
</feature>
<comment type="caution">
    <text evidence="3">The sequence shown here is derived from an EMBL/GenBank/DDBJ whole genome shotgun (WGS) entry which is preliminary data.</text>
</comment>
<feature type="transmembrane region" description="Helical" evidence="2">
    <location>
        <begin position="15"/>
        <end position="33"/>
    </location>
</feature>
<gene>
    <name evidence="3" type="ORF">UR54_C0010G0007</name>
</gene>
<feature type="compositionally biased region" description="Polar residues" evidence="1">
    <location>
        <begin position="549"/>
        <end position="558"/>
    </location>
</feature>
<name>A0A0G0AUG4_9BACT</name>
<feature type="transmembrane region" description="Helical" evidence="2">
    <location>
        <begin position="491"/>
        <end position="515"/>
    </location>
</feature>
<dbReference type="AlphaFoldDB" id="A0A0G0AUG4"/>
<protein>
    <submittedName>
        <fullName evidence="3">Uncharacterized protein</fullName>
    </submittedName>
</protein>